<gene>
    <name evidence="1" type="ORF">HMPREF0281_01357</name>
</gene>
<accession>A0ABN0AFN9</accession>
<name>A0ABN0AFN9_CORAM</name>
<evidence type="ECO:0000313" key="1">
    <source>
        <dbReference type="EMBL" id="EFG81578.1"/>
    </source>
</evidence>
<protein>
    <submittedName>
        <fullName evidence="1">Uncharacterized protein</fullName>
    </submittedName>
</protein>
<keyword evidence="2" id="KW-1185">Reference proteome</keyword>
<evidence type="ECO:0000313" key="2">
    <source>
        <dbReference type="Proteomes" id="UP000006015"/>
    </source>
</evidence>
<sequence>MTIAAMPHHPCAVKYCRLSWPVAIPAPMKNEHCAPVKRRMLFSLWPGAGEVDDSGGVVLLRVDVVLLGMQDSSEDWVMNNETAIHVAASILNPRQM</sequence>
<comment type="caution">
    <text evidence="1">The sequence shown here is derived from an EMBL/GenBank/DDBJ whole genome shotgun (WGS) entry which is preliminary data.</text>
</comment>
<dbReference type="EMBL" id="ADNS01000009">
    <property type="protein sequence ID" value="EFG81578.1"/>
    <property type="molecule type" value="Genomic_DNA"/>
</dbReference>
<organism evidence="1 2">
    <name type="scientific">Corynebacterium ammoniagenes DSM 20306</name>
    <dbReference type="NCBI Taxonomy" id="649754"/>
    <lineage>
        <taxon>Bacteria</taxon>
        <taxon>Bacillati</taxon>
        <taxon>Actinomycetota</taxon>
        <taxon>Actinomycetes</taxon>
        <taxon>Mycobacteriales</taxon>
        <taxon>Corynebacteriaceae</taxon>
        <taxon>Corynebacterium</taxon>
    </lineage>
</organism>
<proteinExistence type="predicted"/>
<dbReference type="Proteomes" id="UP000006015">
    <property type="component" value="Unassembled WGS sequence"/>
</dbReference>
<reference evidence="1 2" key="1">
    <citation type="submission" date="2010-04" db="EMBL/GenBank/DDBJ databases">
        <authorList>
            <person name="Weinstock G."/>
            <person name="Sodergren E."/>
            <person name="Clifton S."/>
            <person name="Fulton L."/>
            <person name="Fulton B."/>
            <person name="Courtney L."/>
            <person name="Fronick C."/>
            <person name="Harrison M."/>
            <person name="Strong C."/>
            <person name="Farmer C."/>
            <person name="Delahaunty K."/>
            <person name="Markovic C."/>
            <person name="Hall O."/>
            <person name="Minx P."/>
            <person name="Tomlinson C."/>
            <person name="Mitreva M."/>
            <person name="Hou S."/>
            <person name="Wollam A."/>
            <person name="Pepin K.H."/>
            <person name="Johnson M."/>
            <person name="Bhonagiri V."/>
            <person name="Zhang X."/>
            <person name="Suruliraj S."/>
            <person name="Warren W."/>
            <person name="Chinwalla A."/>
            <person name="Mardis E.R."/>
            <person name="Wilson R.K."/>
        </authorList>
    </citation>
    <scope>NUCLEOTIDE SEQUENCE [LARGE SCALE GENOMIC DNA]</scope>
    <source>
        <strain evidence="1 2">DSM 20306</strain>
    </source>
</reference>